<reference evidence="1 2" key="1">
    <citation type="submission" date="2014-04" db="EMBL/GenBank/DDBJ databases">
        <authorList>
            <consortium name="DOE Joint Genome Institute"/>
            <person name="Kuo A."/>
            <person name="Kohler A."/>
            <person name="Costa M.D."/>
            <person name="Nagy L.G."/>
            <person name="Floudas D."/>
            <person name="Copeland A."/>
            <person name="Barry K.W."/>
            <person name="Cichocki N."/>
            <person name="Veneault-Fourrey C."/>
            <person name="LaButti K."/>
            <person name="Lindquist E.A."/>
            <person name="Lipzen A."/>
            <person name="Lundell T."/>
            <person name="Morin E."/>
            <person name="Murat C."/>
            <person name="Sun H."/>
            <person name="Tunlid A."/>
            <person name="Henrissat B."/>
            <person name="Grigoriev I.V."/>
            <person name="Hibbett D.S."/>
            <person name="Martin F."/>
            <person name="Nordberg H.P."/>
            <person name="Cantor M.N."/>
            <person name="Hua S.X."/>
        </authorList>
    </citation>
    <scope>NUCLEOTIDE SEQUENCE [LARGE SCALE GENOMIC DNA]</scope>
    <source>
        <strain evidence="1 2">441</strain>
    </source>
</reference>
<sequence>MYHQGLAPSSVHVVPTITPGTKLSTGRIGASVLLLKRQADDVGASTHKAPFDGRPETARDVVQELLNNM</sequence>
<proteinExistence type="predicted"/>
<reference evidence="2" key="2">
    <citation type="submission" date="2015-01" db="EMBL/GenBank/DDBJ databases">
        <title>Evolutionary Origins and Diversification of the Mycorrhizal Mutualists.</title>
        <authorList>
            <consortium name="DOE Joint Genome Institute"/>
            <consortium name="Mycorrhizal Genomics Consortium"/>
            <person name="Kohler A."/>
            <person name="Kuo A."/>
            <person name="Nagy L.G."/>
            <person name="Floudas D."/>
            <person name="Copeland A."/>
            <person name="Barry K.W."/>
            <person name="Cichocki N."/>
            <person name="Veneault-Fourrey C."/>
            <person name="LaButti K."/>
            <person name="Lindquist E.A."/>
            <person name="Lipzen A."/>
            <person name="Lundell T."/>
            <person name="Morin E."/>
            <person name="Murat C."/>
            <person name="Riley R."/>
            <person name="Ohm R."/>
            <person name="Sun H."/>
            <person name="Tunlid A."/>
            <person name="Henrissat B."/>
            <person name="Grigoriev I.V."/>
            <person name="Hibbett D.S."/>
            <person name="Martin F."/>
        </authorList>
    </citation>
    <scope>NUCLEOTIDE SEQUENCE [LARGE SCALE GENOMIC DNA]</scope>
    <source>
        <strain evidence="2">441</strain>
    </source>
</reference>
<dbReference type="OrthoDB" id="10467770at2759"/>
<evidence type="ECO:0000313" key="2">
    <source>
        <dbReference type="Proteomes" id="UP000054018"/>
    </source>
</evidence>
<feature type="non-terminal residue" evidence="1">
    <location>
        <position position="69"/>
    </location>
</feature>
<accession>A0A0C9Z8N4</accession>
<dbReference type="AlphaFoldDB" id="A0A0C9Z8N4"/>
<dbReference type="Proteomes" id="UP000054018">
    <property type="component" value="Unassembled WGS sequence"/>
</dbReference>
<keyword evidence="2" id="KW-1185">Reference proteome</keyword>
<protein>
    <submittedName>
        <fullName evidence="1">Unplaced genomic scaffold scaffold_113, whole genome shotgun sequence</fullName>
    </submittedName>
</protein>
<name>A0A0C9Z8N4_9AGAM</name>
<evidence type="ECO:0000313" key="1">
    <source>
        <dbReference type="EMBL" id="KIK18762.1"/>
    </source>
</evidence>
<dbReference type="EMBL" id="KN833797">
    <property type="protein sequence ID" value="KIK18762.1"/>
    <property type="molecule type" value="Genomic_DNA"/>
</dbReference>
<dbReference type="HOGENOM" id="CLU_2782890_0_0_1"/>
<organism evidence="1 2">
    <name type="scientific">Pisolithus microcarpus 441</name>
    <dbReference type="NCBI Taxonomy" id="765257"/>
    <lineage>
        <taxon>Eukaryota</taxon>
        <taxon>Fungi</taxon>
        <taxon>Dikarya</taxon>
        <taxon>Basidiomycota</taxon>
        <taxon>Agaricomycotina</taxon>
        <taxon>Agaricomycetes</taxon>
        <taxon>Agaricomycetidae</taxon>
        <taxon>Boletales</taxon>
        <taxon>Sclerodermatineae</taxon>
        <taxon>Pisolithaceae</taxon>
        <taxon>Pisolithus</taxon>
    </lineage>
</organism>
<gene>
    <name evidence="1" type="ORF">PISMIDRAFT_683942</name>
</gene>